<gene>
    <name evidence="2" type="ORF">SAMN05216418_2476</name>
</gene>
<accession>A0A1G6MDL9</accession>
<dbReference type="RefSeq" id="WP_167345260.1">
    <property type="nucleotide sequence ID" value="NZ_FMYG01000005.1"/>
</dbReference>
<organism evidence="2 3">
    <name type="scientific">Microbacterium enclense</name>
    <dbReference type="NCBI Taxonomy" id="993073"/>
    <lineage>
        <taxon>Bacteria</taxon>
        <taxon>Bacillati</taxon>
        <taxon>Actinomycetota</taxon>
        <taxon>Actinomycetes</taxon>
        <taxon>Micrococcales</taxon>
        <taxon>Microbacteriaceae</taxon>
        <taxon>Microbacterium</taxon>
    </lineage>
</organism>
<evidence type="ECO:0000256" key="1">
    <source>
        <dbReference type="SAM" id="Phobius"/>
    </source>
</evidence>
<keyword evidence="1" id="KW-0472">Membrane</keyword>
<sequence>MPALAIILVIVGLVLLFLGVFVEAVKFLLWIGIIVLIIGIIAALMRFIRRQV</sequence>
<feature type="transmembrane region" description="Helical" evidence="1">
    <location>
        <begin position="28"/>
        <end position="48"/>
    </location>
</feature>
<protein>
    <recommendedName>
        <fullName evidence="4">DUF4175 domain-containing protein</fullName>
    </recommendedName>
</protein>
<evidence type="ECO:0000313" key="2">
    <source>
        <dbReference type="EMBL" id="SDC53580.1"/>
    </source>
</evidence>
<dbReference type="Proteomes" id="UP000183203">
    <property type="component" value="Unassembled WGS sequence"/>
</dbReference>
<keyword evidence="1" id="KW-0812">Transmembrane</keyword>
<name>A0A1G6MDL9_9MICO</name>
<dbReference type="EMBL" id="FMYG01000005">
    <property type="protein sequence ID" value="SDC53580.1"/>
    <property type="molecule type" value="Genomic_DNA"/>
</dbReference>
<feature type="transmembrane region" description="Helical" evidence="1">
    <location>
        <begin position="5"/>
        <end position="22"/>
    </location>
</feature>
<keyword evidence="1" id="KW-1133">Transmembrane helix</keyword>
<evidence type="ECO:0008006" key="4">
    <source>
        <dbReference type="Google" id="ProtNLM"/>
    </source>
</evidence>
<reference evidence="2 3" key="1">
    <citation type="submission" date="2016-09" db="EMBL/GenBank/DDBJ databases">
        <authorList>
            <person name="Capua I."/>
            <person name="De Benedictis P."/>
            <person name="Joannis T."/>
            <person name="Lombin L.H."/>
            <person name="Cattoli G."/>
        </authorList>
    </citation>
    <scope>NUCLEOTIDE SEQUENCE [LARGE SCALE GENOMIC DNA]</scope>
    <source>
        <strain evidence="2 3">NIO-1002</strain>
    </source>
</reference>
<evidence type="ECO:0000313" key="3">
    <source>
        <dbReference type="Proteomes" id="UP000183203"/>
    </source>
</evidence>
<proteinExistence type="predicted"/>
<dbReference type="AlphaFoldDB" id="A0A1G6MDL9"/>